<dbReference type="InterPro" id="IPR027443">
    <property type="entry name" value="IPNS-like_sf"/>
</dbReference>
<gene>
    <name evidence="6" type="ORF">PGLA1383_LOCUS44816</name>
</gene>
<dbReference type="InterPro" id="IPR007803">
    <property type="entry name" value="Asp/Arg/Pro-Hydrxlase"/>
</dbReference>
<dbReference type="InterPro" id="IPR051821">
    <property type="entry name" value="Asp/Asn_beta-hydroxylase"/>
</dbReference>
<evidence type="ECO:0000256" key="2">
    <source>
        <dbReference type="ARBA" id="ARBA00022964"/>
    </source>
</evidence>
<dbReference type="SUPFAM" id="SSF53335">
    <property type="entry name" value="S-adenosyl-L-methionine-dependent methyltransferases"/>
    <property type="match status" value="1"/>
</dbReference>
<feature type="compositionally biased region" description="Low complexity" evidence="4">
    <location>
        <begin position="186"/>
        <end position="196"/>
    </location>
</feature>
<reference evidence="6" key="1">
    <citation type="submission" date="2021-02" db="EMBL/GenBank/DDBJ databases">
        <authorList>
            <person name="Dougan E. K."/>
            <person name="Rhodes N."/>
            <person name="Thang M."/>
            <person name="Chan C."/>
        </authorList>
    </citation>
    <scope>NUCLEOTIDE SEQUENCE</scope>
</reference>
<dbReference type="Proteomes" id="UP000654075">
    <property type="component" value="Unassembled WGS sequence"/>
</dbReference>
<dbReference type="PANTHER" id="PTHR46332">
    <property type="entry name" value="ASPARTATE BETA-HYDROXYLASE DOMAIN-CONTAINING PROTEIN 2"/>
    <property type="match status" value="1"/>
</dbReference>
<dbReference type="AlphaFoldDB" id="A0A813GM30"/>
<keyword evidence="2" id="KW-0223">Dioxygenase</keyword>
<feature type="compositionally biased region" description="Low complexity" evidence="4">
    <location>
        <begin position="207"/>
        <end position="224"/>
    </location>
</feature>
<evidence type="ECO:0000256" key="4">
    <source>
        <dbReference type="SAM" id="MobiDB-lite"/>
    </source>
</evidence>
<sequence>MARCTGRAMEDLDCGRRRGLGHPEVLSARFAILHPPTEVRRHVGPSNQQAKIHCGLSNPSGAFLDIGGQQHTWQPGQCVFVEDSYEHRVLWPPEVGDSKPRPRAILEIRMTHPLLGQADYVLDEVTSERYPADPLQAKLCITCVDISEFYTCRVAACGGDAGCLQRSLELDACKEELEDAENQTYNNSSNNDNNDNNKNKKDKHNNHNNNTDNNKNANDNNNNNQQRCTDLQAELMPQLEVELLQSEGGSLQPSVVAARLCASRCSKQVEASAMATARELLDSSQSAAEAQFLAEASRRIPQLRKEGMLTHLTSMSFQSGGFLAGLMVICFTSSPVNSLLTSVDKPDCWAVVLPVGRVASMIAPREFASSTFLAARCRLLCVSGCDQDREGAALQVFDTSSGFLVGHSLSSTRKIVFLPGNCGGLTGSCRPFRLEGNQDILLLAVSVSEVPASRVRGFCQQHQQQQQQQQTQPAVGPWSFSAAANAVSKLDQGIDYFLCAKRVNCITRLAIDLIQRHYRPRRIIVVARECPAAGSPELPPEASCMTDEEWWGGSVATLFPKGSGVEHAMEGVCPPDSVLTPPTWLLNILRMLTTSLRLETSASFVDLSHELLILRPWPMFSTIHPVTGRPVGNPAIIQKQHHPHQHYHAVSEELSGIPAADPKPQGTWNAHHFPVDREYALALVSHILKRIEKPMPQGLSPSAQAAHFARTVLAHVLPQRSLCARSPEMAPWLAEWELYAPFVRSQFGPDALDYQAYGQRAGLRVDVGAAMALRAEDVTGLDWIMLEHKTSVPESVGALRVQPAIEAAAELTVTTAPSRGPVKAWQPFGRALLHHMDRLEAKGTPLLAASSHVAPAEDLLYWSNLRPRRPEELPSDLFFRAPASMPALERHALELCRRKGGRTLDIGAGAGSHVLALTGLGLEAEGVDVCPEAVEVMHRRGVKAQKASIWELKDLRKYSTLLLMMNSIGIVGRMETLHTLLQQLHGAVEPDCQLLLDVSPPDWSAVRAAATRGKDPISSAAFQEGQWVSLNCWLSLGGTTGRSFPMLFAEPRAVAQVAQAANWRASVAFEDPESRHALLRLVPQTMRK</sequence>
<evidence type="ECO:0000259" key="5">
    <source>
        <dbReference type="Pfam" id="PF05118"/>
    </source>
</evidence>
<keyword evidence="7" id="KW-1185">Reference proteome</keyword>
<proteinExistence type="inferred from homology"/>
<feature type="domain" description="Aspartyl/asparaginy/proline hydroxylase" evidence="5">
    <location>
        <begin position="25"/>
        <end position="113"/>
    </location>
</feature>
<name>A0A813GM30_POLGL</name>
<dbReference type="InterPro" id="IPR029063">
    <property type="entry name" value="SAM-dependent_MTases_sf"/>
</dbReference>
<organism evidence="6 7">
    <name type="scientific">Polarella glacialis</name>
    <name type="common">Dinoflagellate</name>
    <dbReference type="NCBI Taxonomy" id="89957"/>
    <lineage>
        <taxon>Eukaryota</taxon>
        <taxon>Sar</taxon>
        <taxon>Alveolata</taxon>
        <taxon>Dinophyceae</taxon>
        <taxon>Suessiales</taxon>
        <taxon>Suessiaceae</taxon>
        <taxon>Polarella</taxon>
    </lineage>
</organism>
<dbReference type="EMBL" id="CAJNNV010029351">
    <property type="protein sequence ID" value="CAE8628139.1"/>
    <property type="molecule type" value="Genomic_DNA"/>
</dbReference>
<accession>A0A813GM30</accession>
<dbReference type="Pfam" id="PF05118">
    <property type="entry name" value="Asp_Arg_Hydrox"/>
    <property type="match status" value="1"/>
</dbReference>
<protein>
    <recommendedName>
        <fullName evidence="5">Aspartyl/asparaginy/proline hydroxylase domain-containing protein</fullName>
    </recommendedName>
</protein>
<evidence type="ECO:0000313" key="6">
    <source>
        <dbReference type="EMBL" id="CAE8628139.1"/>
    </source>
</evidence>
<keyword evidence="3" id="KW-0560">Oxidoreductase</keyword>
<feature type="region of interest" description="Disordered" evidence="4">
    <location>
        <begin position="181"/>
        <end position="225"/>
    </location>
</feature>
<dbReference type="GO" id="GO:0051213">
    <property type="term" value="F:dioxygenase activity"/>
    <property type="evidence" value="ECO:0007669"/>
    <property type="project" value="UniProtKB-KW"/>
</dbReference>
<dbReference type="Gene3D" id="3.40.50.150">
    <property type="entry name" value="Vaccinia Virus protein VP39"/>
    <property type="match status" value="1"/>
</dbReference>
<dbReference type="Gene3D" id="2.60.120.330">
    <property type="entry name" value="B-lactam Antibiotic, Isopenicillin N Synthase, Chain"/>
    <property type="match status" value="1"/>
</dbReference>
<dbReference type="PANTHER" id="PTHR46332:SF5">
    <property type="entry name" value="ASPARTATE BETA-HYDROXYLASE DOMAIN CONTAINING 2"/>
    <property type="match status" value="1"/>
</dbReference>
<dbReference type="OrthoDB" id="10685581at2759"/>
<evidence type="ECO:0000256" key="1">
    <source>
        <dbReference type="ARBA" id="ARBA00007730"/>
    </source>
</evidence>
<comment type="similarity">
    <text evidence="1">Belongs to the aspartyl/asparaginyl beta-hydroxylase family.</text>
</comment>
<comment type="caution">
    <text evidence="6">The sequence shown here is derived from an EMBL/GenBank/DDBJ whole genome shotgun (WGS) entry which is preliminary data.</text>
</comment>
<evidence type="ECO:0000313" key="7">
    <source>
        <dbReference type="Proteomes" id="UP000654075"/>
    </source>
</evidence>
<evidence type="ECO:0000256" key="3">
    <source>
        <dbReference type="ARBA" id="ARBA00023002"/>
    </source>
</evidence>